<evidence type="ECO:0000259" key="1">
    <source>
        <dbReference type="Pfam" id="PF14339"/>
    </source>
</evidence>
<evidence type="ECO:0000313" key="4">
    <source>
        <dbReference type="Proteomes" id="UP000597617"/>
    </source>
</evidence>
<dbReference type="Proteomes" id="UP000597617">
    <property type="component" value="Unassembled WGS sequence"/>
</dbReference>
<feature type="domain" description="DUF4394" evidence="1">
    <location>
        <begin position="25"/>
        <end position="245"/>
    </location>
</feature>
<feature type="domain" description="DUF4394" evidence="1">
    <location>
        <begin position="551"/>
        <end position="803"/>
    </location>
</feature>
<gene>
    <name evidence="3" type="ORF">I2I05_01355</name>
</gene>
<keyword evidence="4" id="KW-1185">Reference proteome</keyword>
<dbReference type="InterPro" id="IPR026444">
    <property type="entry name" value="Secre_tail"/>
</dbReference>
<dbReference type="Pfam" id="PF18962">
    <property type="entry name" value="Por_Secre_tail"/>
    <property type="match status" value="1"/>
</dbReference>
<feature type="domain" description="Secretion system C-terminal sorting" evidence="2">
    <location>
        <begin position="1357"/>
        <end position="1432"/>
    </location>
</feature>
<evidence type="ECO:0000313" key="3">
    <source>
        <dbReference type="EMBL" id="MBF9236030.1"/>
    </source>
</evidence>
<feature type="domain" description="DUF4394" evidence="1">
    <location>
        <begin position="282"/>
        <end position="528"/>
    </location>
</feature>
<dbReference type="InterPro" id="IPR025507">
    <property type="entry name" value="DUF4394"/>
</dbReference>
<protein>
    <submittedName>
        <fullName evidence="3">DUF4394 domain-containing protein</fullName>
    </submittedName>
</protein>
<proteinExistence type="predicted"/>
<name>A0ABS0IDV4_9BACT</name>
<evidence type="ECO:0000259" key="2">
    <source>
        <dbReference type="Pfam" id="PF18962"/>
    </source>
</evidence>
<dbReference type="NCBIfam" id="TIGR04183">
    <property type="entry name" value="Por_Secre_tail"/>
    <property type="match status" value="1"/>
</dbReference>
<accession>A0ABS0IDV4</accession>
<dbReference type="EMBL" id="JADQDQ010000001">
    <property type="protein sequence ID" value="MBF9236030.1"/>
    <property type="molecule type" value="Genomic_DNA"/>
</dbReference>
<dbReference type="Pfam" id="PF14339">
    <property type="entry name" value="DUF4394"/>
    <property type="match status" value="3"/>
</dbReference>
<organism evidence="3 4">
    <name type="scientific">Hymenobacter jeongseonensis</name>
    <dbReference type="NCBI Taxonomy" id="2791027"/>
    <lineage>
        <taxon>Bacteria</taxon>
        <taxon>Pseudomonadati</taxon>
        <taxon>Bacteroidota</taxon>
        <taxon>Cytophagia</taxon>
        <taxon>Cytophagales</taxon>
        <taxon>Hymenobacteraceae</taxon>
        <taxon>Hymenobacter</taxon>
    </lineage>
</organism>
<reference evidence="3 4" key="1">
    <citation type="submission" date="2020-11" db="EMBL/GenBank/DDBJ databases">
        <authorList>
            <person name="Kim M.K."/>
        </authorList>
    </citation>
    <scope>NUCLEOTIDE SEQUENCE [LARGE SCALE GENOMIC DNA]</scope>
    <source>
        <strain evidence="3 4">BT683</strain>
    </source>
</reference>
<sequence>MGLFAAAPAAQAQTAYGLGPGGTILVSLSLSSPTTPTFVPITGVVGFALVGLDSRPATGELFALGYNGAGSGQLYTINKTTGVATAVGTPQILPLGNATERIGFDFNPTVDRIRVTSSNLTNYRLNPNNGAIAAMDTPLNGAPGAVIDAVAYTNSFIGAASTVLYDVDVAGSRLYKQTNPNGGVLGSPVSITTNGTTPLLLATDVTDLDIFTNPAGGGQVAALSVVRGTTTTLYILDLTSGIATVPQAYPGFVVTDITFGIDRTAPAPSGQLLYAVNTNNALISFYSGTPGYILSAVGITGIVAGQTLVGTDFRPNTGELFGLGYDGTGMGQLYLINRSTGVASAVGTAQPLALGTTPAEINGIGFDFNPTVDRIRVTGYNTKNFRLNPNNGAIAATDGDLNFVSGATGTPTIGAVAYTNSFAGSTSTTLYDIDDVRNQLFVQSNPNLGQLTSASGTNLLPSSGAVNDLDFYYDATAQSNRGFIVSNPDGAIPTTGFSTLYTLNLSPMASTATAVGTIGLGIPVRDVAALIAPLTQPTLVGRLLYGVAGGNLISFDSSNPSNIRSAVNITGLPTVAGQVQVLVGLDFRPATGELFALGYNAAAEQGQLYTVNLSTGALTPVGSLQTIPLGMTASGIAFDFNPTVDRIRIISATNQVNLRMNPADGTFLTDTPLTNPDNNTPPAVSGAAYTNNDNNAATGTMLFGYDQVANVLVQATPLAPGANAANAGTYRNVGSGSGITVNPGVDFDVFSDLTNPSTPVNNAFLVASPTGATADNLYMVNLTSGALSSVGRIGNGTNLTGLAAFPTAPVVGDLTWTGAVSTEWGLAGNWMPMRVPTAADNVVIPNVDNDPVVDNAQQANSLTLASGATLTTAPGGTLTLNGNFVNNGGTTLGSGTGTVAFAGSAAQSVIGTTTFFNNLTVGSSGVTAAAPVQVQRVLLLNGNLASSGNLTLLSNATGTAHVVNASGAVSGNATVQRYITPINTGLGYRHYSAPVTGSTVADLATTSFTPVVNAAYNSAPMPNTVKPFPTVFGYDETRVNTSGSAGTIDFDKGFFSPAALSTALAATRGYTVNIPSTAKVDFVGILNNGAYIATGLTRGTQDKSGWHLLGNPYPSPITWDAVGRTNVGAAVYVYRSTSQYAGNYSSYVANGVGVNGGTAEIAVAQGFFVRVNASGNIGSVNFTNAARLTTYASPVFQRGANTAPLVRLDIRGASGSVDEAVVYFDAAATTGFDAEFDAYKLGGNGPSIATESESPATALAINGLPALGTADVVVNLQVTAPQAGTYRLRASELLRLPTGTFAYLRDAQTGARIDLATQPEYSFQLASGSAAGRFTLLLTQQTVLANAPAAVGQQISVFPNPARGAVSISLPAALARQATEVQLVNALGQTVLRSTLAAGSEARTLSLNGVSRGVYTLRLQTEQGTVNKRLVVE</sequence>
<comment type="caution">
    <text evidence="3">The sequence shown here is derived from an EMBL/GenBank/DDBJ whole genome shotgun (WGS) entry which is preliminary data.</text>
</comment>